<feature type="compositionally biased region" description="Acidic residues" evidence="3">
    <location>
        <begin position="128"/>
        <end position="138"/>
    </location>
</feature>
<organism evidence="4 5">
    <name type="scientific">Actinotalea soli</name>
    <dbReference type="NCBI Taxonomy" id="2819234"/>
    <lineage>
        <taxon>Bacteria</taxon>
        <taxon>Bacillati</taxon>
        <taxon>Actinomycetota</taxon>
        <taxon>Actinomycetes</taxon>
        <taxon>Micrococcales</taxon>
        <taxon>Cellulomonadaceae</taxon>
        <taxon>Actinotalea</taxon>
    </lineage>
</organism>
<evidence type="ECO:0000313" key="4">
    <source>
        <dbReference type="EMBL" id="MBO1752410.1"/>
    </source>
</evidence>
<comment type="caution">
    <text evidence="4">The sequence shown here is derived from an EMBL/GenBank/DDBJ whole genome shotgun (WGS) entry which is preliminary data.</text>
</comment>
<dbReference type="EMBL" id="JAGEMK010000005">
    <property type="protein sequence ID" value="MBO1752410.1"/>
    <property type="molecule type" value="Genomic_DNA"/>
</dbReference>
<keyword evidence="1" id="KW-0326">Glycosidase</keyword>
<accession>A0A939RVH7</accession>
<proteinExistence type="predicted"/>
<keyword evidence="2" id="KW-0624">Polysaccharide degradation</keyword>
<dbReference type="Proteomes" id="UP000664209">
    <property type="component" value="Unassembled WGS sequence"/>
</dbReference>
<dbReference type="InterPro" id="IPR003961">
    <property type="entry name" value="FN3_dom"/>
</dbReference>
<reference evidence="4" key="1">
    <citation type="submission" date="2021-03" db="EMBL/GenBank/DDBJ databases">
        <title>Actinotalea soli sp. nov., isolated from soil.</title>
        <authorList>
            <person name="Ping W."/>
            <person name="Zhang J."/>
        </authorList>
    </citation>
    <scope>NUCLEOTIDE SEQUENCE</scope>
    <source>
        <strain evidence="4">BY-33</strain>
    </source>
</reference>
<evidence type="ECO:0000256" key="3">
    <source>
        <dbReference type="SAM" id="MobiDB-lite"/>
    </source>
</evidence>
<name>A0A939RVH7_9CELL</name>
<protein>
    <submittedName>
        <fullName evidence="4">Fibronectin type III domain-containing protein</fullName>
    </submittedName>
</protein>
<feature type="region of interest" description="Disordered" evidence="3">
    <location>
        <begin position="114"/>
        <end position="138"/>
    </location>
</feature>
<dbReference type="RefSeq" id="WP_208056093.1">
    <property type="nucleotide sequence ID" value="NZ_JAGEMK010000005.1"/>
</dbReference>
<dbReference type="Gene3D" id="2.60.40.10">
    <property type="entry name" value="Immunoglobulins"/>
    <property type="match status" value="1"/>
</dbReference>
<sequence length="138" mass="14380">MTVQVEVMAYSGAGDGAVRASQVVTLTRASEPSEVGDISISVPDDLSRLDASWGRPDNGGSRITEYVVELNTGGGWSVIGRPGQPSIQYPFSAGQVAYRQTILVRVSAVNEVGTGASKTQDYRLPDPPDPDPGDGDGG</sequence>
<dbReference type="InterPro" id="IPR013783">
    <property type="entry name" value="Ig-like_fold"/>
</dbReference>
<dbReference type="CDD" id="cd00063">
    <property type="entry name" value="FN3"/>
    <property type="match status" value="1"/>
</dbReference>
<keyword evidence="1" id="KW-0378">Hydrolase</keyword>
<evidence type="ECO:0000313" key="5">
    <source>
        <dbReference type="Proteomes" id="UP000664209"/>
    </source>
</evidence>
<gene>
    <name evidence="4" type="ORF">J4G33_11420</name>
</gene>
<dbReference type="GO" id="GO:0016798">
    <property type="term" value="F:hydrolase activity, acting on glycosyl bonds"/>
    <property type="evidence" value="ECO:0007669"/>
    <property type="project" value="UniProtKB-KW"/>
</dbReference>
<dbReference type="AlphaFoldDB" id="A0A939RVH7"/>
<keyword evidence="5" id="KW-1185">Reference proteome</keyword>
<evidence type="ECO:0000256" key="1">
    <source>
        <dbReference type="ARBA" id="ARBA00023295"/>
    </source>
</evidence>
<evidence type="ECO:0000256" key="2">
    <source>
        <dbReference type="ARBA" id="ARBA00023326"/>
    </source>
</evidence>
<dbReference type="GO" id="GO:0000272">
    <property type="term" value="P:polysaccharide catabolic process"/>
    <property type="evidence" value="ECO:0007669"/>
    <property type="project" value="UniProtKB-KW"/>
</dbReference>
<dbReference type="SUPFAM" id="SSF49265">
    <property type="entry name" value="Fibronectin type III"/>
    <property type="match status" value="1"/>
</dbReference>
<keyword evidence="2" id="KW-0119">Carbohydrate metabolism</keyword>
<dbReference type="InterPro" id="IPR036116">
    <property type="entry name" value="FN3_sf"/>
</dbReference>